<protein>
    <submittedName>
        <fullName evidence="1">Uncharacterized protein</fullName>
    </submittedName>
</protein>
<reference evidence="1" key="1">
    <citation type="submission" date="2020-02" db="EMBL/GenBank/DDBJ databases">
        <authorList>
            <person name="Meier V. D."/>
        </authorList>
    </citation>
    <scope>NUCLEOTIDE SEQUENCE</scope>
    <source>
        <strain evidence="1">AVDCRST_MAG53</strain>
    </source>
</reference>
<name>A0A6J4T266_9ACTN</name>
<accession>A0A6J4T266</accession>
<dbReference type="EMBL" id="CADCVR010000084">
    <property type="protein sequence ID" value="CAA9511705.1"/>
    <property type="molecule type" value="Genomic_DNA"/>
</dbReference>
<dbReference type="AlphaFoldDB" id="A0A6J4T266"/>
<organism evidence="1">
    <name type="scientific">uncultured Solirubrobacteraceae bacterium</name>
    <dbReference type="NCBI Taxonomy" id="1162706"/>
    <lineage>
        <taxon>Bacteria</taxon>
        <taxon>Bacillati</taxon>
        <taxon>Actinomycetota</taxon>
        <taxon>Thermoleophilia</taxon>
        <taxon>Solirubrobacterales</taxon>
        <taxon>Solirubrobacteraceae</taxon>
        <taxon>environmental samples</taxon>
    </lineage>
</organism>
<gene>
    <name evidence="1" type="ORF">AVDCRST_MAG53-2666</name>
</gene>
<proteinExistence type="predicted"/>
<sequence>MGAAYSLTVRRGPKVVKSSHPELAGALRALEEQLRVVPQSGPATLFKREYAPVQQVVARGEVRGPRRVRGGVDLRGDGSTEAWTGRITKRLVEPEPGETAYASLGRVLATRAAD</sequence>
<evidence type="ECO:0000313" key="1">
    <source>
        <dbReference type="EMBL" id="CAA9511705.1"/>
    </source>
</evidence>